<dbReference type="NCBIfam" id="TIGR00608">
    <property type="entry name" value="radc"/>
    <property type="match status" value="1"/>
</dbReference>
<dbReference type="PROSITE" id="PS50249">
    <property type="entry name" value="MPN"/>
    <property type="match status" value="1"/>
</dbReference>
<dbReference type="InterPro" id="IPR001405">
    <property type="entry name" value="UPF0758"/>
</dbReference>
<dbReference type="PANTHER" id="PTHR30471">
    <property type="entry name" value="DNA REPAIR PROTEIN RADC"/>
    <property type="match status" value="1"/>
</dbReference>
<evidence type="ECO:0000313" key="9">
    <source>
        <dbReference type="Proteomes" id="UP000886740"/>
    </source>
</evidence>
<gene>
    <name evidence="8" type="primary">radC</name>
    <name evidence="8" type="ORF">H9977_05495</name>
</gene>
<feature type="domain" description="MPN" evidence="7">
    <location>
        <begin position="111"/>
        <end position="233"/>
    </location>
</feature>
<proteinExistence type="inferred from homology"/>
<evidence type="ECO:0000259" key="7">
    <source>
        <dbReference type="PROSITE" id="PS50249"/>
    </source>
</evidence>
<reference evidence="8" key="1">
    <citation type="journal article" date="2021" name="PeerJ">
        <title>Extensive microbial diversity within the chicken gut microbiome revealed by metagenomics and culture.</title>
        <authorList>
            <person name="Gilroy R."/>
            <person name="Ravi A."/>
            <person name="Getino M."/>
            <person name="Pursley I."/>
            <person name="Horton D.L."/>
            <person name="Alikhan N.F."/>
            <person name="Baker D."/>
            <person name="Gharbi K."/>
            <person name="Hall N."/>
            <person name="Watson M."/>
            <person name="Adriaenssens E.M."/>
            <person name="Foster-Nyarko E."/>
            <person name="Jarju S."/>
            <person name="Secka A."/>
            <person name="Antonio M."/>
            <person name="Oren A."/>
            <person name="Chaudhuri R.R."/>
            <person name="La Ragione R."/>
            <person name="Hildebrand F."/>
            <person name="Pallen M.J."/>
        </authorList>
    </citation>
    <scope>NUCLEOTIDE SEQUENCE</scope>
    <source>
        <strain evidence="8">ChiGjej6B6-14162</strain>
    </source>
</reference>
<evidence type="ECO:0000256" key="6">
    <source>
        <dbReference type="RuleBase" id="RU003797"/>
    </source>
</evidence>
<dbReference type="GO" id="GO:0008237">
    <property type="term" value="F:metallopeptidase activity"/>
    <property type="evidence" value="ECO:0007669"/>
    <property type="project" value="UniProtKB-KW"/>
</dbReference>
<name>A0A9D1X8H7_9BACT</name>
<keyword evidence="2" id="KW-0479">Metal-binding</keyword>
<evidence type="ECO:0000256" key="1">
    <source>
        <dbReference type="ARBA" id="ARBA00022670"/>
    </source>
</evidence>
<dbReference type="Gene3D" id="3.40.140.10">
    <property type="entry name" value="Cytidine Deaminase, domain 2"/>
    <property type="match status" value="1"/>
</dbReference>
<dbReference type="Pfam" id="PF04002">
    <property type="entry name" value="RadC"/>
    <property type="match status" value="1"/>
</dbReference>
<comment type="similarity">
    <text evidence="6">Belongs to the UPF0758 family.</text>
</comment>
<dbReference type="GO" id="GO:0046872">
    <property type="term" value="F:metal ion binding"/>
    <property type="evidence" value="ECO:0007669"/>
    <property type="project" value="UniProtKB-KW"/>
</dbReference>
<comment type="caution">
    <text evidence="8">The sequence shown here is derived from an EMBL/GenBank/DDBJ whole genome shotgun (WGS) entry which is preliminary data.</text>
</comment>
<dbReference type="InterPro" id="IPR037518">
    <property type="entry name" value="MPN"/>
</dbReference>
<evidence type="ECO:0000256" key="4">
    <source>
        <dbReference type="ARBA" id="ARBA00022833"/>
    </source>
</evidence>
<dbReference type="PROSITE" id="PS01302">
    <property type="entry name" value="UPF0758"/>
    <property type="match status" value="1"/>
</dbReference>
<dbReference type="PANTHER" id="PTHR30471:SF3">
    <property type="entry name" value="UPF0758 PROTEIN YEES-RELATED"/>
    <property type="match status" value="1"/>
</dbReference>
<organism evidence="8 9">
    <name type="scientific">Candidatus Parabacteroides intestinipullorum</name>
    <dbReference type="NCBI Taxonomy" id="2838723"/>
    <lineage>
        <taxon>Bacteria</taxon>
        <taxon>Pseudomonadati</taxon>
        <taxon>Bacteroidota</taxon>
        <taxon>Bacteroidia</taxon>
        <taxon>Bacteroidales</taxon>
        <taxon>Tannerellaceae</taxon>
        <taxon>Parabacteroides</taxon>
    </lineage>
</organism>
<keyword evidence="4" id="KW-0862">Zinc</keyword>
<sequence length="233" mass="25660">METDHPTLSIKEWAEADRPREKMLALGAEALTDAELIAILIGSGSPKESAVTLAQKILWAVDNNLNTLAKFTVKELADRFKGIGPAKAVAIRAALELGKRRSATAPAERPLIRDSRDVYQLFYAQLCDLPHEELWIALTNQAGKVIKRCRVSQGGTSETTADLRLILKEAINALASGLILCHNHPSGNTRPSTADDQLTERVRQAAKLMQIRLLDHLILTDGHYYSYADEGRV</sequence>
<dbReference type="Pfam" id="PF20582">
    <property type="entry name" value="UPF0758_N"/>
    <property type="match status" value="1"/>
</dbReference>
<dbReference type="InterPro" id="IPR046778">
    <property type="entry name" value="UPF0758_N"/>
</dbReference>
<protein>
    <submittedName>
        <fullName evidence="8">DNA repair protein RadC</fullName>
    </submittedName>
</protein>
<dbReference type="EMBL" id="DXEL01000041">
    <property type="protein sequence ID" value="HIX74467.1"/>
    <property type="molecule type" value="Genomic_DNA"/>
</dbReference>
<dbReference type="AlphaFoldDB" id="A0A9D1X8H7"/>
<keyword evidence="1" id="KW-0645">Protease</keyword>
<dbReference type="InterPro" id="IPR025657">
    <property type="entry name" value="RadC_JAB"/>
</dbReference>
<keyword evidence="3" id="KW-0378">Hydrolase</keyword>
<evidence type="ECO:0000313" key="8">
    <source>
        <dbReference type="EMBL" id="HIX74467.1"/>
    </source>
</evidence>
<evidence type="ECO:0000256" key="5">
    <source>
        <dbReference type="ARBA" id="ARBA00023049"/>
    </source>
</evidence>
<accession>A0A9D1X8H7</accession>
<evidence type="ECO:0000256" key="3">
    <source>
        <dbReference type="ARBA" id="ARBA00022801"/>
    </source>
</evidence>
<dbReference type="GO" id="GO:0006508">
    <property type="term" value="P:proteolysis"/>
    <property type="evidence" value="ECO:0007669"/>
    <property type="project" value="UniProtKB-KW"/>
</dbReference>
<reference evidence="8" key="2">
    <citation type="submission" date="2021-04" db="EMBL/GenBank/DDBJ databases">
        <authorList>
            <person name="Gilroy R."/>
        </authorList>
    </citation>
    <scope>NUCLEOTIDE SEQUENCE</scope>
    <source>
        <strain evidence="8">ChiGjej6B6-14162</strain>
    </source>
</reference>
<evidence type="ECO:0000256" key="2">
    <source>
        <dbReference type="ARBA" id="ARBA00022723"/>
    </source>
</evidence>
<dbReference type="CDD" id="cd08071">
    <property type="entry name" value="MPN_DUF2466"/>
    <property type="match status" value="1"/>
</dbReference>
<dbReference type="Proteomes" id="UP000886740">
    <property type="component" value="Unassembled WGS sequence"/>
</dbReference>
<dbReference type="InterPro" id="IPR020891">
    <property type="entry name" value="UPF0758_CS"/>
</dbReference>
<keyword evidence="5" id="KW-0482">Metalloprotease</keyword>
<dbReference type="NCBIfam" id="NF000642">
    <property type="entry name" value="PRK00024.1"/>
    <property type="match status" value="1"/>
</dbReference>